<dbReference type="EMBL" id="WUFV01000018">
    <property type="protein sequence ID" value="NEK18149.1"/>
    <property type="molecule type" value="Genomic_DNA"/>
</dbReference>
<dbReference type="Proteomes" id="UP000471705">
    <property type="component" value="Unassembled WGS sequence"/>
</dbReference>
<dbReference type="InterPro" id="IPR024524">
    <property type="entry name" value="DUF3800"/>
</dbReference>
<name>A0A7K3VM02_RHILE</name>
<evidence type="ECO:0000313" key="1">
    <source>
        <dbReference type="EMBL" id="NEK18149.1"/>
    </source>
</evidence>
<organism evidence="1 2">
    <name type="scientific">Rhizobium leguminosarum</name>
    <dbReference type="NCBI Taxonomy" id="384"/>
    <lineage>
        <taxon>Bacteria</taxon>
        <taxon>Pseudomonadati</taxon>
        <taxon>Pseudomonadota</taxon>
        <taxon>Alphaproteobacteria</taxon>
        <taxon>Hyphomicrobiales</taxon>
        <taxon>Rhizobiaceae</taxon>
        <taxon>Rhizobium/Agrobacterium group</taxon>
        <taxon>Rhizobium</taxon>
    </lineage>
</organism>
<protein>
    <submittedName>
        <fullName evidence="1">DUF3800 domain-containing protein</fullName>
    </submittedName>
</protein>
<evidence type="ECO:0000313" key="2">
    <source>
        <dbReference type="Proteomes" id="UP000471705"/>
    </source>
</evidence>
<reference evidence="1 2" key="1">
    <citation type="submission" date="2019-12" db="EMBL/GenBank/DDBJ databases">
        <title>Rhizobium genotypes associated with high levels of biological nitrogen fixation by grain legumes in a temperate-maritime cropping system.</title>
        <authorList>
            <person name="Maluk M."/>
            <person name="Francesc Ferrando Molina F."/>
            <person name="Lopez Del Egido L."/>
            <person name="Lafos M."/>
            <person name="Langarica-Fuentes A."/>
            <person name="Gebre Yohannes G."/>
            <person name="Young M.W."/>
            <person name="Martin P."/>
            <person name="Gantlett R."/>
            <person name="Kenicer G."/>
            <person name="Hawes C."/>
            <person name="Begg G.S."/>
            <person name="Quilliam R.S."/>
            <person name="Squire G.R."/>
            <person name="Poole P.S."/>
            <person name="Young P.W."/>
            <person name="Iannetta P.M."/>
            <person name="James E.K."/>
        </authorList>
    </citation>
    <scope>NUCLEOTIDE SEQUENCE [LARGE SCALE GENOMIC DNA]</scope>
    <source>
        <strain evidence="1 2">JHI54</strain>
    </source>
</reference>
<gene>
    <name evidence="1" type="ORF">GR257_25385</name>
</gene>
<dbReference type="RefSeq" id="WP_164048572.1">
    <property type="nucleotide sequence ID" value="NZ_WUFV01000018.1"/>
</dbReference>
<dbReference type="AlphaFoldDB" id="A0A7K3VM02"/>
<proteinExistence type="predicted"/>
<comment type="caution">
    <text evidence="1">The sequence shown here is derived from an EMBL/GenBank/DDBJ whole genome shotgun (WGS) entry which is preliminary data.</text>
</comment>
<sequence length="357" mass="40190">MSTIFFDESGQTGAQLRDIQQPYFCIGSTDLSNEASQDILSACFPRQTVGEIKAQNLLRRATGRRQFVTFCEALAAHPERFCFVKIHKRFSVLSKMVDNLVEPYIRAAGYDFYKNDYGRRFANSAYFAFDQLLARDLSDRLLDQYNDFARAPDRRTLVPLQATLVEALEDAPRGTELFLDLMSQGAQHFEDLHDIEQFRGSNEIHVTAIIRCMAHWQAHSESPFKVVHDESIHFFENSRGWHAMTDPQMRAQILTVGDKTLSLPISVVETVPAKSHESASLQLCDLLAGFLTRFASPNLDEEHRRFLQEAISAGLGTVSIFPVEAGYDFVSGEPARADGPDIIDQIAMAMAETKGRL</sequence>
<accession>A0A7K3VM02</accession>
<dbReference type="Pfam" id="PF12686">
    <property type="entry name" value="DUF3800"/>
    <property type="match status" value="1"/>
</dbReference>